<proteinExistence type="predicted"/>
<feature type="region of interest" description="Disordered" evidence="1">
    <location>
        <begin position="29"/>
        <end position="85"/>
    </location>
</feature>
<gene>
    <name evidence="2" type="ORF">Tco_0770082</name>
</gene>
<evidence type="ECO:0000256" key="1">
    <source>
        <dbReference type="SAM" id="MobiDB-lite"/>
    </source>
</evidence>
<name>A0ABQ4ZD36_9ASTR</name>
<reference evidence="2" key="1">
    <citation type="journal article" date="2022" name="Int. J. Mol. Sci.">
        <title>Draft Genome of Tanacetum Coccineum: Genomic Comparison of Closely Related Tanacetum-Family Plants.</title>
        <authorList>
            <person name="Yamashiro T."/>
            <person name="Shiraishi A."/>
            <person name="Nakayama K."/>
            <person name="Satake H."/>
        </authorList>
    </citation>
    <scope>NUCLEOTIDE SEQUENCE</scope>
</reference>
<feature type="region of interest" description="Disordered" evidence="1">
    <location>
        <begin position="121"/>
        <end position="151"/>
    </location>
</feature>
<reference evidence="2" key="2">
    <citation type="submission" date="2022-01" db="EMBL/GenBank/DDBJ databases">
        <authorList>
            <person name="Yamashiro T."/>
            <person name="Shiraishi A."/>
            <person name="Satake H."/>
            <person name="Nakayama K."/>
        </authorList>
    </citation>
    <scope>NUCLEOTIDE SEQUENCE</scope>
</reference>
<feature type="compositionally biased region" description="Polar residues" evidence="1">
    <location>
        <begin position="142"/>
        <end position="151"/>
    </location>
</feature>
<evidence type="ECO:0000313" key="3">
    <source>
        <dbReference type="Proteomes" id="UP001151760"/>
    </source>
</evidence>
<sequence>MVSEGAALEVCLVTDGIEMDVILVAKQSTVDSSTPSEQHNECNSSRNECNRSGNENRSFDNESSSSRNDADADTGPSNDSDTVSEVYHDIFENVFSYGIQTHEQPESILDTYVVNENNTNIISDIPNTDPDRGKEEHDDVDMSNNMLSLLP</sequence>
<accession>A0ABQ4ZD36</accession>
<organism evidence="2 3">
    <name type="scientific">Tanacetum coccineum</name>
    <dbReference type="NCBI Taxonomy" id="301880"/>
    <lineage>
        <taxon>Eukaryota</taxon>
        <taxon>Viridiplantae</taxon>
        <taxon>Streptophyta</taxon>
        <taxon>Embryophyta</taxon>
        <taxon>Tracheophyta</taxon>
        <taxon>Spermatophyta</taxon>
        <taxon>Magnoliopsida</taxon>
        <taxon>eudicotyledons</taxon>
        <taxon>Gunneridae</taxon>
        <taxon>Pentapetalae</taxon>
        <taxon>asterids</taxon>
        <taxon>campanulids</taxon>
        <taxon>Asterales</taxon>
        <taxon>Asteraceae</taxon>
        <taxon>Asteroideae</taxon>
        <taxon>Anthemideae</taxon>
        <taxon>Anthemidinae</taxon>
        <taxon>Tanacetum</taxon>
    </lineage>
</organism>
<evidence type="ECO:0000313" key="2">
    <source>
        <dbReference type="EMBL" id="GJS87446.1"/>
    </source>
</evidence>
<dbReference type="EMBL" id="BQNB010011199">
    <property type="protein sequence ID" value="GJS87446.1"/>
    <property type="molecule type" value="Genomic_DNA"/>
</dbReference>
<dbReference type="Proteomes" id="UP001151760">
    <property type="component" value="Unassembled WGS sequence"/>
</dbReference>
<feature type="compositionally biased region" description="Polar residues" evidence="1">
    <location>
        <begin position="29"/>
        <end position="67"/>
    </location>
</feature>
<comment type="caution">
    <text evidence="2">The sequence shown here is derived from an EMBL/GenBank/DDBJ whole genome shotgun (WGS) entry which is preliminary data.</text>
</comment>
<keyword evidence="3" id="KW-1185">Reference proteome</keyword>
<protein>
    <submittedName>
        <fullName evidence="2">Uncharacterized protein</fullName>
    </submittedName>
</protein>